<keyword evidence="6" id="KW-1185">Reference proteome</keyword>
<evidence type="ECO:0000313" key="5">
    <source>
        <dbReference type="EMBL" id="SFB36344.1"/>
    </source>
</evidence>
<dbReference type="InterPro" id="IPR052158">
    <property type="entry name" value="INH-QAR"/>
</dbReference>
<dbReference type="Gene3D" id="3.40.50.880">
    <property type="match status" value="1"/>
</dbReference>
<dbReference type="PROSITE" id="PS00041">
    <property type="entry name" value="HTH_ARAC_FAMILY_1"/>
    <property type="match status" value="1"/>
</dbReference>
<reference evidence="6" key="1">
    <citation type="submission" date="2016-10" db="EMBL/GenBank/DDBJ databases">
        <authorList>
            <person name="Varghese N."/>
            <person name="Submissions S."/>
        </authorList>
    </citation>
    <scope>NUCLEOTIDE SEQUENCE [LARGE SCALE GENOMIC DNA]</scope>
    <source>
        <strain evidence="6">CGMCC 4.3568</strain>
    </source>
</reference>
<accession>A0A1I1AEC5</accession>
<sequence>MDVQRVAVVVADQVSPFELGVACEVFGTDRSADGMRGWDFAVCSPGGSAVETWSGFRVNGLATLDFAATADLLIVPTCAPRTAPPPEPVLDVLRAAPARGAWVAGFCAGVFSLGYAGLLDDRRCTVHWVYEQEFTTRFPAARVDPHALYVDDRGVLTSAGTVAGVDLCLHLVRRLRGVAAATALARRMVAAPHRVGGQAQFVEAPVPEASAPDDALVGEVLEWIERRLDQPVTIAELARRSGLGERTFLRRFSAATGTTPRRWLTERRLDRAQALLEAGDLPVEDIAVACGYASAAALRHQFGKRRGTSPTAYRRAFSAEPAAGTARPSA</sequence>
<dbReference type="GO" id="GO:0003700">
    <property type="term" value="F:DNA-binding transcription factor activity"/>
    <property type="evidence" value="ECO:0007669"/>
    <property type="project" value="InterPro"/>
</dbReference>
<protein>
    <submittedName>
        <fullName evidence="5">Transcriptional regulator, AraC family with amidase-like domain</fullName>
    </submittedName>
</protein>
<dbReference type="SUPFAM" id="SSF46689">
    <property type="entry name" value="Homeodomain-like"/>
    <property type="match status" value="2"/>
</dbReference>
<keyword evidence="2" id="KW-0238">DNA-binding</keyword>
<dbReference type="InterPro" id="IPR018060">
    <property type="entry name" value="HTH_AraC"/>
</dbReference>
<dbReference type="Proteomes" id="UP000243799">
    <property type="component" value="Unassembled WGS sequence"/>
</dbReference>
<dbReference type="STRING" id="490629.SAMN05216266_10959"/>
<proteinExistence type="predicted"/>
<evidence type="ECO:0000259" key="4">
    <source>
        <dbReference type="PROSITE" id="PS01124"/>
    </source>
</evidence>
<dbReference type="Gene3D" id="1.10.10.60">
    <property type="entry name" value="Homeodomain-like"/>
    <property type="match status" value="1"/>
</dbReference>
<dbReference type="PANTHER" id="PTHR43130">
    <property type="entry name" value="ARAC-FAMILY TRANSCRIPTIONAL REGULATOR"/>
    <property type="match status" value="1"/>
</dbReference>
<keyword evidence="1" id="KW-0805">Transcription regulation</keyword>
<dbReference type="InterPro" id="IPR029062">
    <property type="entry name" value="Class_I_gatase-like"/>
</dbReference>
<feature type="domain" description="HTH araC/xylS-type" evidence="4">
    <location>
        <begin position="218"/>
        <end position="316"/>
    </location>
</feature>
<dbReference type="SUPFAM" id="SSF52317">
    <property type="entry name" value="Class I glutamine amidotransferase-like"/>
    <property type="match status" value="1"/>
</dbReference>
<dbReference type="Pfam" id="PF12833">
    <property type="entry name" value="HTH_18"/>
    <property type="match status" value="1"/>
</dbReference>
<dbReference type="EMBL" id="FOKG01000009">
    <property type="protein sequence ID" value="SFB36344.1"/>
    <property type="molecule type" value="Genomic_DNA"/>
</dbReference>
<dbReference type="InterPro" id="IPR018062">
    <property type="entry name" value="HTH_AraC-typ_CS"/>
</dbReference>
<dbReference type="AlphaFoldDB" id="A0A1I1AEC5"/>
<keyword evidence="3" id="KW-0804">Transcription</keyword>
<dbReference type="InterPro" id="IPR009057">
    <property type="entry name" value="Homeodomain-like_sf"/>
</dbReference>
<organism evidence="5 6">
    <name type="scientific">Amycolatopsis marina</name>
    <dbReference type="NCBI Taxonomy" id="490629"/>
    <lineage>
        <taxon>Bacteria</taxon>
        <taxon>Bacillati</taxon>
        <taxon>Actinomycetota</taxon>
        <taxon>Actinomycetes</taxon>
        <taxon>Pseudonocardiales</taxon>
        <taxon>Pseudonocardiaceae</taxon>
        <taxon>Amycolatopsis</taxon>
    </lineage>
</organism>
<evidence type="ECO:0000256" key="2">
    <source>
        <dbReference type="ARBA" id="ARBA00023125"/>
    </source>
</evidence>
<dbReference type="RefSeq" id="WP_091674078.1">
    <property type="nucleotide sequence ID" value="NZ_FOKG01000009.1"/>
</dbReference>
<dbReference type="Pfam" id="PF01965">
    <property type="entry name" value="DJ-1_PfpI"/>
    <property type="match status" value="1"/>
</dbReference>
<evidence type="ECO:0000256" key="3">
    <source>
        <dbReference type="ARBA" id="ARBA00023163"/>
    </source>
</evidence>
<dbReference type="InterPro" id="IPR002818">
    <property type="entry name" value="DJ-1/PfpI"/>
</dbReference>
<dbReference type="SMART" id="SM00342">
    <property type="entry name" value="HTH_ARAC"/>
    <property type="match status" value="1"/>
</dbReference>
<gene>
    <name evidence="5" type="ORF">SAMN05216266_10959</name>
</gene>
<dbReference type="PANTHER" id="PTHR43130:SF3">
    <property type="entry name" value="HTH-TYPE TRANSCRIPTIONAL REGULATOR RV1931C"/>
    <property type="match status" value="1"/>
</dbReference>
<dbReference type="GO" id="GO:0043565">
    <property type="term" value="F:sequence-specific DNA binding"/>
    <property type="evidence" value="ECO:0007669"/>
    <property type="project" value="InterPro"/>
</dbReference>
<dbReference type="CDD" id="cd03137">
    <property type="entry name" value="GATase1_AraC_1"/>
    <property type="match status" value="1"/>
</dbReference>
<evidence type="ECO:0000313" key="6">
    <source>
        <dbReference type="Proteomes" id="UP000243799"/>
    </source>
</evidence>
<evidence type="ECO:0000256" key="1">
    <source>
        <dbReference type="ARBA" id="ARBA00023015"/>
    </source>
</evidence>
<dbReference type="OrthoDB" id="3660033at2"/>
<name>A0A1I1AEC5_9PSEU</name>
<dbReference type="PROSITE" id="PS01124">
    <property type="entry name" value="HTH_ARAC_FAMILY_2"/>
    <property type="match status" value="1"/>
</dbReference>